<dbReference type="SUPFAM" id="SSF51069">
    <property type="entry name" value="Carbonic anhydrase"/>
    <property type="match status" value="2"/>
</dbReference>
<dbReference type="SMART" id="SM01057">
    <property type="entry name" value="Carb_anhydrase"/>
    <property type="match status" value="1"/>
</dbReference>
<dbReference type="PANTHER" id="PTHR18952:SF265">
    <property type="entry name" value="CARBONIC ANHYDRASE"/>
    <property type="match status" value="1"/>
</dbReference>
<evidence type="ECO:0000313" key="10">
    <source>
        <dbReference type="EMBL" id="RMX40675.1"/>
    </source>
</evidence>
<evidence type="ECO:0000256" key="3">
    <source>
        <dbReference type="ARBA" id="ARBA00022723"/>
    </source>
</evidence>
<evidence type="ECO:0000256" key="8">
    <source>
        <dbReference type="SAM" id="SignalP"/>
    </source>
</evidence>
<evidence type="ECO:0000256" key="2">
    <source>
        <dbReference type="ARBA" id="ARBA00012925"/>
    </source>
</evidence>
<dbReference type="PANTHER" id="PTHR18952">
    <property type="entry name" value="CARBONIC ANHYDRASE"/>
    <property type="match status" value="1"/>
</dbReference>
<feature type="region of interest" description="Disordered" evidence="7">
    <location>
        <begin position="318"/>
        <end position="355"/>
    </location>
</feature>
<feature type="compositionally biased region" description="Basic and acidic residues" evidence="7">
    <location>
        <begin position="337"/>
        <end position="355"/>
    </location>
</feature>
<dbReference type="OrthoDB" id="5962929at2759"/>
<dbReference type="InterPro" id="IPR001148">
    <property type="entry name" value="CA_dom"/>
</dbReference>
<evidence type="ECO:0000256" key="7">
    <source>
        <dbReference type="SAM" id="MobiDB-lite"/>
    </source>
</evidence>
<feature type="domain" description="Alpha-carbonic anhydrase" evidence="9">
    <location>
        <begin position="25"/>
        <end position="355"/>
    </location>
</feature>
<dbReference type="InterPro" id="IPR041891">
    <property type="entry name" value="Alpha_CA_prokaryot-like"/>
</dbReference>
<evidence type="ECO:0000256" key="6">
    <source>
        <dbReference type="ARBA" id="ARBA00048348"/>
    </source>
</evidence>
<gene>
    <name evidence="10" type="ORF">pdam_00022014</name>
</gene>
<organism evidence="10 11">
    <name type="scientific">Pocillopora damicornis</name>
    <name type="common">Cauliflower coral</name>
    <name type="synonym">Millepora damicornis</name>
    <dbReference type="NCBI Taxonomy" id="46731"/>
    <lineage>
        <taxon>Eukaryota</taxon>
        <taxon>Metazoa</taxon>
        <taxon>Cnidaria</taxon>
        <taxon>Anthozoa</taxon>
        <taxon>Hexacorallia</taxon>
        <taxon>Scleractinia</taxon>
        <taxon>Astrocoeniina</taxon>
        <taxon>Pocilloporidae</taxon>
        <taxon>Pocillopora</taxon>
    </lineage>
</organism>
<feature type="chain" id="PRO_5017968118" description="carbonic anhydrase" evidence="8">
    <location>
        <begin position="16"/>
        <end position="355"/>
    </location>
</feature>
<dbReference type="AlphaFoldDB" id="A0A3M6TGZ8"/>
<evidence type="ECO:0000256" key="1">
    <source>
        <dbReference type="ARBA" id="ARBA00010718"/>
    </source>
</evidence>
<keyword evidence="8" id="KW-0732">Signal</keyword>
<dbReference type="InterPro" id="IPR036398">
    <property type="entry name" value="CA_dom_sf"/>
</dbReference>
<keyword evidence="4" id="KW-0862">Zinc</keyword>
<keyword evidence="3" id="KW-0479">Metal-binding</keyword>
<dbReference type="Gene3D" id="3.10.200.10">
    <property type="entry name" value="Alpha carbonic anhydrase"/>
    <property type="match status" value="2"/>
</dbReference>
<dbReference type="GO" id="GO:0008270">
    <property type="term" value="F:zinc ion binding"/>
    <property type="evidence" value="ECO:0007669"/>
    <property type="project" value="InterPro"/>
</dbReference>
<name>A0A3M6TGZ8_POCDA</name>
<dbReference type="STRING" id="46731.A0A3M6TGZ8"/>
<feature type="signal peptide" evidence="8">
    <location>
        <begin position="1"/>
        <end position="15"/>
    </location>
</feature>
<dbReference type="Pfam" id="PF00194">
    <property type="entry name" value="Carb_anhydrase"/>
    <property type="match status" value="2"/>
</dbReference>
<dbReference type="PROSITE" id="PS51144">
    <property type="entry name" value="ALPHA_CA_2"/>
    <property type="match status" value="1"/>
</dbReference>
<dbReference type="GO" id="GO:0004089">
    <property type="term" value="F:carbonate dehydratase activity"/>
    <property type="evidence" value="ECO:0007669"/>
    <property type="project" value="UniProtKB-EC"/>
</dbReference>
<evidence type="ECO:0000256" key="4">
    <source>
        <dbReference type="ARBA" id="ARBA00022833"/>
    </source>
</evidence>
<dbReference type="EMBL" id="RCHS01003594">
    <property type="protein sequence ID" value="RMX40675.1"/>
    <property type="molecule type" value="Genomic_DNA"/>
</dbReference>
<dbReference type="InterPro" id="IPR023561">
    <property type="entry name" value="Carbonic_anhydrase_a-class"/>
</dbReference>
<comment type="similarity">
    <text evidence="1">Belongs to the alpha-carbonic anhydrase family.</text>
</comment>
<protein>
    <recommendedName>
        <fullName evidence="2">carbonic anhydrase</fullName>
        <ecNumber evidence="2">4.2.1.1</ecNumber>
    </recommendedName>
</protein>
<feature type="compositionally biased region" description="Basic and acidic residues" evidence="7">
    <location>
        <begin position="321"/>
        <end position="330"/>
    </location>
</feature>
<evidence type="ECO:0000259" key="9">
    <source>
        <dbReference type="PROSITE" id="PS51144"/>
    </source>
</evidence>
<comment type="catalytic activity">
    <reaction evidence="6">
        <text>hydrogencarbonate + H(+) = CO2 + H2O</text>
        <dbReference type="Rhea" id="RHEA:10748"/>
        <dbReference type="ChEBI" id="CHEBI:15377"/>
        <dbReference type="ChEBI" id="CHEBI:15378"/>
        <dbReference type="ChEBI" id="CHEBI:16526"/>
        <dbReference type="ChEBI" id="CHEBI:17544"/>
        <dbReference type="EC" id="4.2.1.1"/>
    </reaction>
</comment>
<dbReference type="CDD" id="cd03124">
    <property type="entry name" value="alpha_CA_prokaryotic_like"/>
    <property type="match status" value="1"/>
</dbReference>
<sequence>MLLVLLLSTFSAVSSQDCPPLAEDEHFSYGKTKGDVPGPPDWHKKWEECGHSRQSPINIDKSETKHKDFPTLKMTFDNPRGLVTGTLKNNGHAPTLEIDEDKGTATLEGGAKDGTYTLKQFHVHFGCKNNRGSEHTENGKRYSGQLHLVFKDASGEVSVVALWLKEATTTLKCCDHFVVLPQACYIYTAEMLLVLLLSMFSAVSSQDCPPVPEEEHFSYGKTKGDVPGPPDWHKKWEQCGYSQQSPINIDKSEAEHTDFPTLKIIFDNPGGLVTGTLKNNGHNPTLEIDEDKGTGTLEGGAVDGTYTLEQFHVHFGCENNRGSEHTESGKRYSGQPKRPEEVVDGKDCNALEERS</sequence>
<accession>A0A3M6TGZ8</accession>
<keyword evidence="11" id="KW-1185">Reference proteome</keyword>
<dbReference type="Proteomes" id="UP000275408">
    <property type="component" value="Unassembled WGS sequence"/>
</dbReference>
<proteinExistence type="inferred from homology"/>
<dbReference type="EC" id="4.2.1.1" evidence="2"/>
<comment type="caution">
    <text evidence="10">The sequence shown here is derived from an EMBL/GenBank/DDBJ whole genome shotgun (WGS) entry which is preliminary data.</text>
</comment>
<evidence type="ECO:0000256" key="5">
    <source>
        <dbReference type="ARBA" id="ARBA00023239"/>
    </source>
</evidence>
<evidence type="ECO:0000313" key="11">
    <source>
        <dbReference type="Proteomes" id="UP000275408"/>
    </source>
</evidence>
<reference evidence="10 11" key="1">
    <citation type="journal article" date="2018" name="Sci. Rep.">
        <title>Comparative analysis of the Pocillopora damicornis genome highlights role of immune system in coral evolution.</title>
        <authorList>
            <person name="Cunning R."/>
            <person name="Bay R.A."/>
            <person name="Gillette P."/>
            <person name="Baker A.C."/>
            <person name="Traylor-Knowles N."/>
        </authorList>
    </citation>
    <scope>NUCLEOTIDE SEQUENCE [LARGE SCALE GENOMIC DNA]</scope>
    <source>
        <strain evidence="10">RSMAS</strain>
        <tissue evidence="10">Whole animal</tissue>
    </source>
</reference>
<keyword evidence="5" id="KW-0456">Lyase</keyword>